<evidence type="ECO:0000313" key="3">
    <source>
        <dbReference type="Proteomes" id="UP000518266"/>
    </source>
</evidence>
<name>A0A7J5ZH61_DISMA</name>
<protein>
    <submittedName>
        <fullName evidence="2">Uncharacterized protein</fullName>
    </submittedName>
</protein>
<sequence>MFKITILKNIIKKHNYNIFDSPLKRLPLAALQPRCSRGQRSESMKAKMNFTVPVTLDLTSSPALQPHSSLPQFKSPPHRRRPPPPADAPPPPADAPLPPADAPLPQQTPPCPPPQVGRSSEWDGTSQPKRFLEVVLSRSKSVRAKSSRQEPLSVFQQAPPPPAATGSGSAFSSADALCPTERRL</sequence>
<dbReference type="AlphaFoldDB" id="A0A7J5ZH61"/>
<keyword evidence="3" id="KW-1185">Reference proteome</keyword>
<accession>A0A7J5ZH61</accession>
<organism evidence="2 3">
    <name type="scientific">Dissostichus mawsoni</name>
    <name type="common">Antarctic cod</name>
    <dbReference type="NCBI Taxonomy" id="36200"/>
    <lineage>
        <taxon>Eukaryota</taxon>
        <taxon>Metazoa</taxon>
        <taxon>Chordata</taxon>
        <taxon>Craniata</taxon>
        <taxon>Vertebrata</taxon>
        <taxon>Euteleostomi</taxon>
        <taxon>Actinopterygii</taxon>
        <taxon>Neopterygii</taxon>
        <taxon>Teleostei</taxon>
        <taxon>Neoteleostei</taxon>
        <taxon>Acanthomorphata</taxon>
        <taxon>Eupercaria</taxon>
        <taxon>Perciformes</taxon>
        <taxon>Notothenioidei</taxon>
        <taxon>Nototheniidae</taxon>
        <taxon>Dissostichus</taxon>
    </lineage>
</organism>
<evidence type="ECO:0000313" key="2">
    <source>
        <dbReference type="EMBL" id="KAF3861152.1"/>
    </source>
</evidence>
<dbReference type="Proteomes" id="UP000518266">
    <property type="component" value="Unassembled WGS sequence"/>
</dbReference>
<feature type="region of interest" description="Disordered" evidence="1">
    <location>
        <begin position="59"/>
        <end position="184"/>
    </location>
</feature>
<proteinExistence type="predicted"/>
<feature type="compositionally biased region" description="Pro residues" evidence="1">
    <location>
        <begin position="83"/>
        <end position="115"/>
    </location>
</feature>
<reference evidence="2 3" key="1">
    <citation type="submission" date="2020-03" db="EMBL/GenBank/DDBJ databases">
        <title>Dissostichus mawsoni Genome sequencing and assembly.</title>
        <authorList>
            <person name="Park H."/>
        </authorList>
    </citation>
    <scope>NUCLEOTIDE SEQUENCE [LARGE SCALE GENOMIC DNA]</scope>
    <source>
        <strain evidence="2">DM0001</strain>
        <tissue evidence="2">Muscle</tissue>
    </source>
</reference>
<gene>
    <name evidence="2" type="ORF">F7725_001407</name>
</gene>
<feature type="compositionally biased region" description="Low complexity" evidence="1">
    <location>
        <begin position="164"/>
        <end position="176"/>
    </location>
</feature>
<evidence type="ECO:0000256" key="1">
    <source>
        <dbReference type="SAM" id="MobiDB-lite"/>
    </source>
</evidence>
<dbReference type="EMBL" id="JAAKFY010000002">
    <property type="protein sequence ID" value="KAF3861152.1"/>
    <property type="molecule type" value="Genomic_DNA"/>
</dbReference>
<comment type="caution">
    <text evidence="2">The sequence shown here is derived from an EMBL/GenBank/DDBJ whole genome shotgun (WGS) entry which is preliminary data.</text>
</comment>
<feature type="compositionally biased region" description="Polar residues" evidence="1">
    <location>
        <begin position="59"/>
        <end position="72"/>
    </location>
</feature>